<comment type="caution">
    <text evidence="3">The sequence shown here is derived from an EMBL/GenBank/DDBJ whole genome shotgun (WGS) entry which is preliminary data.</text>
</comment>
<dbReference type="RefSeq" id="WP_121007487.1">
    <property type="nucleotide sequence ID" value="NZ_RBXO01000001.1"/>
</dbReference>
<keyword evidence="4" id="KW-1185">Reference proteome</keyword>
<dbReference type="SUPFAM" id="SSF56747">
    <property type="entry name" value="Prim-pol domain"/>
    <property type="match status" value="1"/>
</dbReference>
<dbReference type="EMBL" id="RBXO01000001">
    <property type="protein sequence ID" value="RKT55837.1"/>
    <property type="molecule type" value="Genomic_DNA"/>
</dbReference>
<name>A0A495W468_9PSEU</name>
<organism evidence="3 4">
    <name type="scientific">Saccharothrix australiensis</name>
    <dbReference type="NCBI Taxonomy" id="2072"/>
    <lineage>
        <taxon>Bacteria</taxon>
        <taxon>Bacillati</taxon>
        <taxon>Actinomycetota</taxon>
        <taxon>Actinomycetes</taxon>
        <taxon>Pseudonocardiales</taxon>
        <taxon>Pseudonocardiaceae</taxon>
        <taxon>Saccharothrix</taxon>
    </lineage>
</organism>
<evidence type="ECO:0000259" key="2">
    <source>
        <dbReference type="SMART" id="SM00943"/>
    </source>
</evidence>
<gene>
    <name evidence="3" type="ORF">C8E97_4524</name>
</gene>
<feature type="domain" description="DNA primase/polymerase bifunctional N-terminal" evidence="2">
    <location>
        <begin position="11"/>
        <end position="170"/>
    </location>
</feature>
<dbReference type="OrthoDB" id="3218228at2"/>
<evidence type="ECO:0000313" key="3">
    <source>
        <dbReference type="EMBL" id="RKT55837.1"/>
    </source>
</evidence>
<dbReference type="Proteomes" id="UP000282084">
    <property type="component" value="Unassembled WGS sequence"/>
</dbReference>
<evidence type="ECO:0000313" key="4">
    <source>
        <dbReference type="Proteomes" id="UP000282084"/>
    </source>
</evidence>
<dbReference type="Pfam" id="PF09250">
    <property type="entry name" value="Prim-Pol"/>
    <property type="match status" value="1"/>
</dbReference>
<protein>
    <submittedName>
        <fullName evidence="3">Bifunctional DNA primase/polymerase-like protein</fullName>
    </submittedName>
</protein>
<dbReference type="InterPro" id="IPR015330">
    <property type="entry name" value="DNA_primase/pol_bifunc_N"/>
</dbReference>
<dbReference type="Gene3D" id="3.30.720.160">
    <property type="entry name" value="Bifunctional DNA primase/polymerase, N-terminal"/>
    <property type="match status" value="1"/>
</dbReference>
<accession>A0A495W468</accession>
<dbReference type="SMART" id="SM00943">
    <property type="entry name" value="Prim-Pol"/>
    <property type="match status" value="1"/>
</dbReference>
<dbReference type="AlphaFoldDB" id="A0A495W468"/>
<reference evidence="3 4" key="1">
    <citation type="submission" date="2018-10" db="EMBL/GenBank/DDBJ databases">
        <title>Sequencing the genomes of 1000 actinobacteria strains.</title>
        <authorList>
            <person name="Klenk H.-P."/>
        </authorList>
    </citation>
    <scope>NUCLEOTIDE SEQUENCE [LARGE SCALE GENOMIC DNA]</scope>
    <source>
        <strain evidence="3 4">DSM 43800</strain>
    </source>
</reference>
<evidence type="ECO:0000256" key="1">
    <source>
        <dbReference type="SAM" id="MobiDB-lite"/>
    </source>
</evidence>
<dbReference type="CDD" id="cd04859">
    <property type="entry name" value="Prim_Pol"/>
    <property type="match status" value="1"/>
</dbReference>
<feature type="region of interest" description="Disordered" evidence="1">
    <location>
        <begin position="276"/>
        <end position="305"/>
    </location>
</feature>
<sequence>MSEFRARLAAALAAVERGWPVIPLRPWGKVPAVKDWDRRATLDPDRVRAWWGHKPYNVGISCRAAGLLVVDLDQGVPHGRDVLAELARRHGADDPRDTYTVATPGGGEHRYFRAPDVPPPNTVGRLGRHVDTRSAGGYVAAQGSIRRTTSGPRLYKVVRDVPVAPAPDWLVAALRPPEPEQRAAPADPPAPRRVRAYREAVVGGEVDRVRSARPGTRAHVLFTAACRLGELVGAGWLDDRAAAEVLLDAAARHVGVDGWTEREALHHIANGLATGKRRPRVIPERRSPSDATRAVPPVPHQVRRE</sequence>
<proteinExistence type="predicted"/>